<reference evidence="3" key="3">
    <citation type="submission" date="2020-12" db="UniProtKB">
        <authorList>
            <consortium name="WormBaseParasite"/>
        </authorList>
    </citation>
    <scope>IDENTIFICATION</scope>
</reference>
<dbReference type="CTD" id="36374079"/>
<reference evidence="1" key="2">
    <citation type="submission" date="2014-09" db="EMBL/GenBank/DDBJ databases">
        <authorList>
            <person name="Aslett A.Martin."/>
        </authorList>
    </citation>
    <scope>NUCLEOTIDE SEQUENCE</scope>
    <source>
        <strain evidence="1">ED321 Heterogonic</strain>
    </source>
</reference>
<accession>A0A090MTS1</accession>
<keyword evidence="2" id="KW-1185">Reference proteome</keyword>
<organism evidence="1">
    <name type="scientific">Strongyloides ratti</name>
    <name type="common">Parasitic roundworm</name>
    <dbReference type="NCBI Taxonomy" id="34506"/>
    <lineage>
        <taxon>Eukaryota</taxon>
        <taxon>Metazoa</taxon>
        <taxon>Ecdysozoa</taxon>
        <taxon>Nematoda</taxon>
        <taxon>Chromadorea</taxon>
        <taxon>Rhabditida</taxon>
        <taxon>Tylenchina</taxon>
        <taxon>Panagrolaimomorpha</taxon>
        <taxon>Strongyloidoidea</taxon>
        <taxon>Strongyloididae</taxon>
        <taxon>Strongyloides</taxon>
    </lineage>
</organism>
<dbReference type="AlphaFoldDB" id="A0A090MTS1"/>
<evidence type="ECO:0000313" key="2">
    <source>
        <dbReference type="Proteomes" id="UP000035682"/>
    </source>
</evidence>
<proteinExistence type="predicted"/>
<name>A0A090MTS1_STRRB</name>
<evidence type="ECO:0000313" key="3">
    <source>
        <dbReference type="WBParaSite" id="SRAE_0000082300.1"/>
    </source>
</evidence>
<sequence length="280" mass="32955">IKIINFSQLTKKIVDEKAAVIFFQSHGIIPEEKECSKKHQMKLQFGKQIRWRCYIKECKKESGVRVETWFQDTKILFKTAVSFIYWWEQEHISVDFCKKELEMNHNTNIKIINFSQLTKKIVDEKAAVIFFQSHGIIPEEKECSKKHQMKLQFGKQIRWRCYIKECREESGIRVGTWFQDTKFHFKTAVSFIYWWEQEHTSVDFCKKELEMNHNTNVDFNNYFQEVCLYVESRDQNPIGGKGKTVEVDKNHSSGGRTTVAACFSNSSVLEASAEKRSTAS</sequence>
<evidence type="ECO:0000313" key="1">
    <source>
        <dbReference type="EMBL" id="CEF61713.1"/>
    </source>
</evidence>
<protein>
    <submittedName>
        <fullName evidence="1 3">Uncharacterized protein</fullName>
    </submittedName>
</protein>
<dbReference type="WormBase" id="SRAE_0000082300">
    <property type="protein sequence ID" value="SRP07289"/>
    <property type="gene ID" value="WBGene00256583"/>
</dbReference>
<gene>
    <name evidence="1 3 4" type="ORF">SRAE_0000082300</name>
</gene>
<reference evidence="2" key="1">
    <citation type="submission" date="2014-09" db="EMBL/GenBank/DDBJ databases">
        <authorList>
            <person name="Martin A.A."/>
        </authorList>
    </citation>
    <scope>NUCLEOTIDE SEQUENCE</scope>
    <source>
        <strain evidence="2">ED321</strain>
    </source>
</reference>
<feature type="non-terminal residue" evidence="1">
    <location>
        <position position="1"/>
    </location>
</feature>
<dbReference type="Proteomes" id="UP000035682">
    <property type="component" value="Unplaced"/>
</dbReference>
<dbReference type="OrthoDB" id="10062329at2759"/>
<dbReference type="GeneID" id="36374079"/>
<dbReference type="WBParaSite" id="SRAE_0000082300.1">
    <property type="protein sequence ID" value="SRAE_0000082300.1"/>
    <property type="gene ID" value="WBGene00256583"/>
</dbReference>
<dbReference type="RefSeq" id="XP_024500920.1">
    <property type="nucleotide sequence ID" value="XM_024646776.1"/>
</dbReference>
<evidence type="ECO:0000313" key="4">
    <source>
        <dbReference type="WormBase" id="SRAE_0000082300"/>
    </source>
</evidence>
<dbReference type="EMBL" id="LN609499">
    <property type="protein sequence ID" value="CEF61713.1"/>
    <property type="molecule type" value="Genomic_DNA"/>
</dbReference>